<keyword evidence="2" id="KW-1185">Reference proteome</keyword>
<name>A0AAD6ZUP0_9AGAR</name>
<gene>
    <name evidence="1" type="ORF">DFH08DRAFT_748059</name>
</gene>
<dbReference type="Proteomes" id="UP001218218">
    <property type="component" value="Unassembled WGS sequence"/>
</dbReference>
<feature type="non-terminal residue" evidence="1">
    <location>
        <position position="1"/>
    </location>
</feature>
<proteinExistence type="predicted"/>
<sequence>ADSPEGFLFLCPPKDFQTGPSSFKWPECPAYWSFDPTGADPLCLEDADNLGFPSLRLSVNILGRSWDASVYAGLRQFHQAKGLDPDGQDVAQHLGCPLYELSSENNVPFAHIDDQNSRLASDGDAPTRVT</sequence>
<reference evidence="1" key="1">
    <citation type="submission" date="2023-03" db="EMBL/GenBank/DDBJ databases">
        <title>Massive genome expansion in bonnet fungi (Mycena s.s.) driven by repeated elements and novel gene families across ecological guilds.</title>
        <authorList>
            <consortium name="Lawrence Berkeley National Laboratory"/>
            <person name="Harder C.B."/>
            <person name="Miyauchi S."/>
            <person name="Viragh M."/>
            <person name="Kuo A."/>
            <person name="Thoen E."/>
            <person name="Andreopoulos B."/>
            <person name="Lu D."/>
            <person name="Skrede I."/>
            <person name="Drula E."/>
            <person name="Henrissat B."/>
            <person name="Morin E."/>
            <person name="Kohler A."/>
            <person name="Barry K."/>
            <person name="LaButti K."/>
            <person name="Morin E."/>
            <person name="Salamov A."/>
            <person name="Lipzen A."/>
            <person name="Mereny Z."/>
            <person name="Hegedus B."/>
            <person name="Baldrian P."/>
            <person name="Stursova M."/>
            <person name="Weitz H."/>
            <person name="Taylor A."/>
            <person name="Grigoriev I.V."/>
            <person name="Nagy L.G."/>
            <person name="Martin F."/>
            <person name="Kauserud H."/>
        </authorList>
    </citation>
    <scope>NUCLEOTIDE SEQUENCE</scope>
    <source>
        <strain evidence="1">CBHHK002</strain>
    </source>
</reference>
<feature type="non-terminal residue" evidence="1">
    <location>
        <position position="130"/>
    </location>
</feature>
<protein>
    <submittedName>
        <fullName evidence="1">Uncharacterized protein</fullName>
    </submittedName>
</protein>
<evidence type="ECO:0000313" key="2">
    <source>
        <dbReference type="Proteomes" id="UP001218218"/>
    </source>
</evidence>
<organism evidence="1 2">
    <name type="scientific">Mycena albidolilacea</name>
    <dbReference type="NCBI Taxonomy" id="1033008"/>
    <lineage>
        <taxon>Eukaryota</taxon>
        <taxon>Fungi</taxon>
        <taxon>Dikarya</taxon>
        <taxon>Basidiomycota</taxon>
        <taxon>Agaricomycotina</taxon>
        <taxon>Agaricomycetes</taxon>
        <taxon>Agaricomycetidae</taxon>
        <taxon>Agaricales</taxon>
        <taxon>Marasmiineae</taxon>
        <taxon>Mycenaceae</taxon>
        <taxon>Mycena</taxon>
    </lineage>
</organism>
<dbReference type="EMBL" id="JARIHO010000026">
    <property type="protein sequence ID" value="KAJ7340609.1"/>
    <property type="molecule type" value="Genomic_DNA"/>
</dbReference>
<dbReference type="AlphaFoldDB" id="A0AAD6ZUP0"/>
<comment type="caution">
    <text evidence="1">The sequence shown here is derived from an EMBL/GenBank/DDBJ whole genome shotgun (WGS) entry which is preliminary data.</text>
</comment>
<evidence type="ECO:0000313" key="1">
    <source>
        <dbReference type="EMBL" id="KAJ7340609.1"/>
    </source>
</evidence>
<accession>A0AAD6ZUP0</accession>